<feature type="region of interest" description="Disordered" evidence="2">
    <location>
        <begin position="240"/>
        <end position="260"/>
    </location>
</feature>
<dbReference type="EMBL" id="JBIAPK010000001">
    <property type="protein sequence ID" value="MFF3337884.1"/>
    <property type="molecule type" value="Genomic_DNA"/>
</dbReference>
<dbReference type="InterPro" id="IPR000644">
    <property type="entry name" value="CBS_dom"/>
</dbReference>
<dbReference type="Gene3D" id="3.10.580.10">
    <property type="entry name" value="CBS-domain"/>
    <property type="match status" value="1"/>
</dbReference>
<keyword evidence="5" id="KW-1185">Reference proteome</keyword>
<accession>A0ABW6R8Q7</accession>
<dbReference type="InterPro" id="IPR046342">
    <property type="entry name" value="CBS_dom_sf"/>
</dbReference>
<reference evidence="4 5" key="1">
    <citation type="submission" date="2024-10" db="EMBL/GenBank/DDBJ databases">
        <title>The Natural Products Discovery Center: Release of the First 8490 Sequenced Strains for Exploring Actinobacteria Biosynthetic Diversity.</title>
        <authorList>
            <person name="Kalkreuter E."/>
            <person name="Kautsar S.A."/>
            <person name="Yang D."/>
            <person name="Bader C.D."/>
            <person name="Teijaro C.N."/>
            <person name="Fluegel L."/>
            <person name="Davis C.M."/>
            <person name="Simpson J.R."/>
            <person name="Lauterbach L."/>
            <person name="Steele A.D."/>
            <person name="Gui C."/>
            <person name="Meng S."/>
            <person name="Li G."/>
            <person name="Viehrig K."/>
            <person name="Ye F."/>
            <person name="Su P."/>
            <person name="Kiefer A.F."/>
            <person name="Nichols A."/>
            <person name="Cepeda A.J."/>
            <person name="Yan W."/>
            <person name="Fan B."/>
            <person name="Jiang Y."/>
            <person name="Adhikari A."/>
            <person name="Zheng C.-J."/>
            <person name="Schuster L."/>
            <person name="Cowan T.M."/>
            <person name="Smanski M.J."/>
            <person name="Chevrette M.G."/>
            <person name="De Carvalho L.P.S."/>
            <person name="Shen B."/>
        </authorList>
    </citation>
    <scope>NUCLEOTIDE SEQUENCE [LARGE SCALE GENOMIC DNA]</scope>
    <source>
        <strain evidence="4 5">NPDC003029</strain>
    </source>
</reference>
<protein>
    <submittedName>
        <fullName evidence="4">CBS domain-containing protein</fullName>
    </submittedName>
</protein>
<evidence type="ECO:0000256" key="2">
    <source>
        <dbReference type="SAM" id="MobiDB-lite"/>
    </source>
</evidence>
<evidence type="ECO:0000256" key="1">
    <source>
        <dbReference type="PROSITE-ProRule" id="PRU00703"/>
    </source>
</evidence>
<dbReference type="SUPFAM" id="SSF54631">
    <property type="entry name" value="CBS-domain pair"/>
    <property type="match status" value="1"/>
</dbReference>
<dbReference type="Pfam" id="PF18755">
    <property type="entry name" value="RAMA"/>
    <property type="match status" value="1"/>
</dbReference>
<name>A0ABW6R8Q7_9ACTN</name>
<evidence type="ECO:0000259" key="3">
    <source>
        <dbReference type="PROSITE" id="PS51371"/>
    </source>
</evidence>
<dbReference type="InterPro" id="IPR040843">
    <property type="entry name" value="RAMA"/>
</dbReference>
<sequence length="500" mass="54162">MRFATGLPVAREARSSVAPMRWAGMTEPTTETATASTTTRNTYLLDGRRATVADLLNAGLIKEGDELVFDRPRVGSKHTARVIPDGRFELPDGQTFRSPSQAAAAAVGAGSFDGWHAWALPDGTMLDDLRQRLLDMAAANPAPPTSLATDRNDVEQPAPLERHAWLKQARELAAEGNPRTLSVRELLGWWGARRRGYLITRQVGADLANHSLVTSPGFDKVYLDATVQLIGVAQDIEIQDGSQQTVSPVSETPGGGGDDDAPEVGLTVGNLPSALGGISSVSPSATFEEAITLMAINDFSQLPVLAGPRSLRGVVTWKSIARARHANSDAAFAQAIVPAQEVSFDHDLIDILPVLADCDFVLVRDQTNCVAGIVTASDVAGAYGFLATPFFLVGEFDQRLRGIIANRFALTETTDLCDPEGSRGITSFDDMSIGDYLQVLRNKAAWQKLGWPLDRKIFTGRLDEIREIRNDLMHFNPDPLPEDAVQNIRHMINLLREYGG</sequence>
<feature type="domain" description="CBS" evidence="3">
    <location>
        <begin position="272"/>
        <end position="330"/>
    </location>
</feature>
<dbReference type="Pfam" id="PF00571">
    <property type="entry name" value="CBS"/>
    <property type="match status" value="1"/>
</dbReference>
<keyword evidence="1" id="KW-0129">CBS domain</keyword>
<proteinExistence type="predicted"/>
<gene>
    <name evidence="4" type="ORF">ACFYWW_03965</name>
</gene>
<dbReference type="SMART" id="SM00116">
    <property type="entry name" value="CBS"/>
    <property type="match status" value="1"/>
</dbReference>
<evidence type="ECO:0000313" key="4">
    <source>
        <dbReference type="EMBL" id="MFF3337884.1"/>
    </source>
</evidence>
<evidence type="ECO:0000313" key="5">
    <source>
        <dbReference type="Proteomes" id="UP001601976"/>
    </source>
</evidence>
<feature type="compositionally biased region" description="Polar residues" evidence="2">
    <location>
        <begin position="240"/>
        <end position="250"/>
    </location>
</feature>
<organism evidence="4 5">
    <name type="scientific">Streptomyces flavidovirens</name>
    <dbReference type="NCBI Taxonomy" id="67298"/>
    <lineage>
        <taxon>Bacteria</taxon>
        <taxon>Bacillati</taxon>
        <taxon>Actinomycetota</taxon>
        <taxon>Actinomycetes</taxon>
        <taxon>Kitasatosporales</taxon>
        <taxon>Streptomycetaceae</taxon>
        <taxon>Streptomyces</taxon>
    </lineage>
</organism>
<comment type="caution">
    <text evidence="4">The sequence shown here is derived from an EMBL/GenBank/DDBJ whole genome shotgun (WGS) entry which is preliminary data.</text>
</comment>
<dbReference type="Proteomes" id="UP001601976">
    <property type="component" value="Unassembled WGS sequence"/>
</dbReference>
<dbReference type="PROSITE" id="PS51371">
    <property type="entry name" value="CBS"/>
    <property type="match status" value="1"/>
</dbReference>
<dbReference type="RefSeq" id="WP_387893801.1">
    <property type="nucleotide sequence ID" value="NZ_JBIAPK010000001.1"/>
</dbReference>